<dbReference type="SUPFAM" id="SSF55729">
    <property type="entry name" value="Acyl-CoA N-acyltransferases (Nat)"/>
    <property type="match status" value="1"/>
</dbReference>
<evidence type="ECO:0000256" key="1">
    <source>
        <dbReference type="ARBA" id="ARBA00022679"/>
    </source>
</evidence>
<dbReference type="GO" id="GO:0016747">
    <property type="term" value="F:acyltransferase activity, transferring groups other than amino-acyl groups"/>
    <property type="evidence" value="ECO:0007669"/>
    <property type="project" value="InterPro"/>
</dbReference>
<dbReference type="EMBL" id="FOCE01000004">
    <property type="protein sequence ID" value="SEN30216.1"/>
    <property type="molecule type" value="Genomic_DNA"/>
</dbReference>
<dbReference type="OrthoDB" id="9805924at2"/>
<sequence>MIRVAGVADAAAVTAALRQLAGAMGDPFRSDLAQVERALACGAVRAVLAGDQGVALWSPFLSTTRGAMGAYVSDLWVAETARGQGLGGALLAAVRDAAAAEFGRVFLRLSVYDDNGGARAFYERLGFAGKAGEIWLTLEGVALEALA</sequence>
<dbReference type="Gene3D" id="3.40.630.30">
    <property type="match status" value="1"/>
</dbReference>
<evidence type="ECO:0000313" key="5">
    <source>
        <dbReference type="Proteomes" id="UP000198761"/>
    </source>
</evidence>
<dbReference type="InterPro" id="IPR050832">
    <property type="entry name" value="Bact_Acetyltransf"/>
</dbReference>
<protein>
    <submittedName>
        <fullName evidence="4">Acetyltransferase (GNAT) family protein</fullName>
    </submittedName>
</protein>
<dbReference type="STRING" id="933059.SAMN04488103_104142"/>
<dbReference type="AlphaFoldDB" id="A0A1H8FF25"/>
<evidence type="ECO:0000256" key="2">
    <source>
        <dbReference type="ARBA" id="ARBA00023315"/>
    </source>
</evidence>
<dbReference type="InterPro" id="IPR000182">
    <property type="entry name" value="GNAT_dom"/>
</dbReference>
<reference evidence="4 5" key="1">
    <citation type="submission" date="2016-10" db="EMBL/GenBank/DDBJ databases">
        <authorList>
            <person name="de Groot N.N."/>
        </authorList>
    </citation>
    <scope>NUCLEOTIDE SEQUENCE [LARGE SCALE GENOMIC DNA]</scope>
    <source>
        <strain evidence="4 5">DSM 3857</strain>
    </source>
</reference>
<organism evidence="4 5">
    <name type="scientific">Gemmobacter aquatilis</name>
    <dbReference type="NCBI Taxonomy" id="933059"/>
    <lineage>
        <taxon>Bacteria</taxon>
        <taxon>Pseudomonadati</taxon>
        <taxon>Pseudomonadota</taxon>
        <taxon>Alphaproteobacteria</taxon>
        <taxon>Rhodobacterales</taxon>
        <taxon>Paracoccaceae</taxon>
        <taxon>Gemmobacter</taxon>
    </lineage>
</organism>
<keyword evidence="5" id="KW-1185">Reference proteome</keyword>
<gene>
    <name evidence="4" type="ORF">SAMN04488103_104142</name>
</gene>
<evidence type="ECO:0000259" key="3">
    <source>
        <dbReference type="PROSITE" id="PS51186"/>
    </source>
</evidence>
<dbReference type="Proteomes" id="UP000198761">
    <property type="component" value="Unassembled WGS sequence"/>
</dbReference>
<name>A0A1H8FF25_9RHOB</name>
<proteinExistence type="predicted"/>
<keyword evidence="1 4" id="KW-0808">Transferase</keyword>
<dbReference type="InterPro" id="IPR016181">
    <property type="entry name" value="Acyl_CoA_acyltransferase"/>
</dbReference>
<feature type="domain" description="N-acetyltransferase" evidence="3">
    <location>
        <begin position="1"/>
        <end position="147"/>
    </location>
</feature>
<dbReference type="Pfam" id="PF00583">
    <property type="entry name" value="Acetyltransf_1"/>
    <property type="match status" value="1"/>
</dbReference>
<dbReference type="PANTHER" id="PTHR43877">
    <property type="entry name" value="AMINOALKYLPHOSPHONATE N-ACETYLTRANSFERASE-RELATED-RELATED"/>
    <property type="match status" value="1"/>
</dbReference>
<dbReference type="PROSITE" id="PS51186">
    <property type="entry name" value="GNAT"/>
    <property type="match status" value="1"/>
</dbReference>
<keyword evidence="2" id="KW-0012">Acyltransferase</keyword>
<evidence type="ECO:0000313" key="4">
    <source>
        <dbReference type="EMBL" id="SEN30216.1"/>
    </source>
</evidence>
<accession>A0A1H8FF25</accession>